<name>A0A9X3F2V3_9BACT</name>
<dbReference type="EMBL" id="JAPOHD010000007">
    <property type="protein sequence ID" value="MCY1719373.1"/>
    <property type="molecule type" value="Genomic_DNA"/>
</dbReference>
<dbReference type="RefSeq" id="WP_343331711.1">
    <property type="nucleotide sequence ID" value="NZ_JAPOHD010000007.1"/>
</dbReference>
<keyword evidence="3" id="KW-1185">Reference proteome</keyword>
<comment type="caution">
    <text evidence="2">The sequence shown here is derived from an EMBL/GenBank/DDBJ whole genome shotgun (WGS) entry which is preliminary data.</text>
</comment>
<sequence>MSNQNDYDELLETIKAIPNDQLKEPNIPVDVALQESEDLYKWTGKDVARLATAGFTQEKLDNLLVRTGACREAQSIWTEEFRSQQDAQEQWNELAPQAYHLRDYILHAMRYAYRNNEALLNRVRAIAEGSGDADMIQDLNDVKVLGQKNPDPLTEITFDMNMLTSAGTMSDQLAGIRAEANGERMEQSESRVIRDKAYMYMKELVDEIRAAGKYLFWKDPERLKGYSSQYWKKHNRKKDDTPDEVTE</sequence>
<organism evidence="2 3">
    <name type="scientific">Draconibacterium aestuarii</name>
    <dbReference type="NCBI Taxonomy" id="2998507"/>
    <lineage>
        <taxon>Bacteria</taxon>
        <taxon>Pseudomonadati</taxon>
        <taxon>Bacteroidota</taxon>
        <taxon>Bacteroidia</taxon>
        <taxon>Marinilabiliales</taxon>
        <taxon>Prolixibacteraceae</taxon>
        <taxon>Draconibacterium</taxon>
    </lineage>
</organism>
<dbReference type="Proteomes" id="UP001145087">
    <property type="component" value="Unassembled WGS sequence"/>
</dbReference>
<dbReference type="AlphaFoldDB" id="A0A9X3F2V3"/>
<proteinExistence type="predicted"/>
<gene>
    <name evidence="2" type="ORF">OU798_03415</name>
</gene>
<feature type="region of interest" description="Disordered" evidence="1">
    <location>
        <begin position="228"/>
        <end position="247"/>
    </location>
</feature>
<evidence type="ECO:0000313" key="2">
    <source>
        <dbReference type="EMBL" id="MCY1719373.1"/>
    </source>
</evidence>
<protein>
    <submittedName>
        <fullName evidence="2">Uncharacterized protein</fullName>
    </submittedName>
</protein>
<accession>A0A9X3F2V3</accession>
<evidence type="ECO:0000256" key="1">
    <source>
        <dbReference type="SAM" id="MobiDB-lite"/>
    </source>
</evidence>
<reference evidence="2" key="1">
    <citation type="submission" date="2022-11" db="EMBL/GenBank/DDBJ databases">
        <title>Marilongibacter aestuarii gen. nov., sp. nov., isolated from tidal flat sediment.</title>
        <authorList>
            <person name="Jiayan W."/>
        </authorList>
    </citation>
    <scope>NUCLEOTIDE SEQUENCE</scope>
    <source>
        <strain evidence="2">Z1-6</strain>
    </source>
</reference>
<evidence type="ECO:0000313" key="3">
    <source>
        <dbReference type="Proteomes" id="UP001145087"/>
    </source>
</evidence>